<dbReference type="InterPro" id="IPR000742">
    <property type="entry name" value="EGF"/>
</dbReference>
<dbReference type="STRING" id="62062.ENSHHUP00000001743"/>
<protein>
    <recommendedName>
        <fullName evidence="2">EGF-like domain-containing protein</fullName>
    </recommendedName>
</protein>
<keyword evidence="4" id="KW-1185">Reference proteome</keyword>
<feature type="region of interest" description="Disordered" evidence="1">
    <location>
        <begin position="159"/>
        <end position="180"/>
    </location>
</feature>
<reference evidence="3" key="2">
    <citation type="submission" date="2025-08" db="UniProtKB">
        <authorList>
            <consortium name="Ensembl"/>
        </authorList>
    </citation>
    <scope>IDENTIFICATION</scope>
</reference>
<evidence type="ECO:0000259" key="2">
    <source>
        <dbReference type="PROSITE" id="PS00022"/>
    </source>
</evidence>
<evidence type="ECO:0000256" key="1">
    <source>
        <dbReference type="SAM" id="MobiDB-lite"/>
    </source>
</evidence>
<dbReference type="Ensembl" id="ENSHHUT00000001803.1">
    <property type="protein sequence ID" value="ENSHHUP00000001743.1"/>
    <property type="gene ID" value="ENSHHUG00000001136.1"/>
</dbReference>
<feature type="compositionally biased region" description="Pro residues" evidence="1">
    <location>
        <begin position="167"/>
        <end position="180"/>
    </location>
</feature>
<organism evidence="3 4">
    <name type="scientific">Hucho hucho</name>
    <name type="common">huchen</name>
    <dbReference type="NCBI Taxonomy" id="62062"/>
    <lineage>
        <taxon>Eukaryota</taxon>
        <taxon>Metazoa</taxon>
        <taxon>Chordata</taxon>
        <taxon>Craniata</taxon>
        <taxon>Vertebrata</taxon>
        <taxon>Euteleostomi</taxon>
        <taxon>Actinopterygii</taxon>
        <taxon>Neopterygii</taxon>
        <taxon>Teleostei</taxon>
        <taxon>Protacanthopterygii</taxon>
        <taxon>Salmoniformes</taxon>
        <taxon>Salmonidae</taxon>
        <taxon>Salmoninae</taxon>
        <taxon>Hucho</taxon>
    </lineage>
</organism>
<dbReference type="Proteomes" id="UP000314982">
    <property type="component" value="Unassembled WGS sequence"/>
</dbReference>
<reference evidence="4" key="1">
    <citation type="submission" date="2018-06" db="EMBL/GenBank/DDBJ databases">
        <title>Genome assembly of Danube salmon.</title>
        <authorList>
            <person name="Macqueen D.J."/>
            <person name="Gundappa M.K."/>
        </authorList>
    </citation>
    <scope>NUCLEOTIDE SEQUENCE [LARGE SCALE GENOMIC DNA]</scope>
</reference>
<proteinExistence type="predicted"/>
<dbReference type="Gene3D" id="2.10.25.10">
    <property type="entry name" value="Laminin"/>
    <property type="match status" value="1"/>
</dbReference>
<sequence>MGQNSPNLLWGACGRLPETLQERHFTILVHVTLKLKQTGIRVSFSSFSLLHLCSVSGQCEPVCAQGCVNGTCVSPGVCQCHFGFVGDNCSSQCHCNKHSNCKGVSEPDKCLECKNNTMVSGEDTHTHTHTISTVRLCMSQPNVFLECQNTSDTLVVSVPGRTQEGARPPPRPPSGPRQRK</sequence>
<accession>A0A4W5JBC9</accession>
<evidence type="ECO:0000313" key="4">
    <source>
        <dbReference type="Proteomes" id="UP000314982"/>
    </source>
</evidence>
<name>A0A4W5JBC9_9TELE</name>
<reference evidence="3" key="3">
    <citation type="submission" date="2025-09" db="UniProtKB">
        <authorList>
            <consortium name="Ensembl"/>
        </authorList>
    </citation>
    <scope>IDENTIFICATION</scope>
</reference>
<evidence type="ECO:0000313" key="3">
    <source>
        <dbReference type="Ensembl" id="ENSHHUP00000001743.1"/>
    </source>
</evidence>
<dbReference type="PROSITE" id="PS00022">
    <property type="entry name" value="EGF_1"/>
    <property type="match status" value="1"/>
</dbReference>
<feature type="domain" description="EGF-like" evidence="2">
    <location>
        <begin position="78"/>
        <end position="89"/>
    </location>
</feature>
<dbReference type="AlphaFoldDB" id="A0A4W5JBC9"/>